<evidence type="ECO:0000313" key="7">
    <source>
        <dbReference type="Proteomes" id="UP000092661"/>
    </source>
</evidence>
<gene>
    <name evidence="6" type="ORF">BBH88_04990</name>
</gene>
<evidence type="ECO:0000259" key="5">
    <source>
        <dbReference type="Pfam" id="PF06271"/>
    </source>
</evidence>
<dbReference type="InterPro" id="IPR010432">
    <property type="entry name" value="RDD"/>
</dbReference>
<evidence type="ECO:0000256" key="2">
    <source>
        <dbReference type="ARBA" id="ARBA00022692"/>
    </source>
</evidence>
<dbReference type="Proteomes" id="UP000092661">
    <property type="component" value="Chromosome"/>
</dbReference>
<comment type="subcellular location">
    <subcellularLocation>
        <location evidence="1">Membrane</location>
        <topology evidence="1">Multi-pass membrane protein</topology>
    </subcellularLocation>
</comment>
<proteinExistence type="predicted"/>
<reference evidence="6" key="1">
    <citation type="submission" date="2016-10" db="EMBL/GenBank/DDBJ databases">
        <authorList>
            <person name="See-Too W.S."/>
        </authorList>
    </citation>
    <scope>NUCLEOTIDE SEQUENCE</scope>
    <source>
        <strain evidence="6">DSM 14505</strain>
    </source>
</reference>
<sequence length="134" mass="15347">MTELTKKRMKAILIDNAISTSVSFAVEPLLKGKVKSCFVYPLVSPTVIFWGLEYAQLRLNGQTIGQKMMSIEVQKEDGGELPPEQILKRVVHRNIVSPFVYLKDRAQYDAYEGEKFPHDLYSHTVVKEVKNNKF</sequence>
<organism evidence="6 7">
    <name type="scientific">Planococcus antarcticus DSM 14505</name>
    <dbReference type="NCBI Taxonomy" id="1185653"/>
    <lineage>
        <taxon>Bacteria</taxon>
        <taxon>Bacillati</taxon>
        <taxon>Bacillota</taxon>
        <taxon>Bacilli</taxon>
        <taxon>Bacillales</taxon>
        <taxon>Caryophanaceae</taxon>
        <taxon>Planococcus</taxon>
    </lineage>
</organism>
<feature type="domain" description="RDD" evidence="5">
    <location>
        <begin position="7"/>
        <end position="95"/>
    </location>
</feature>
<evidence type="ECO:0000256" key="3">
    <source>
        <dbReference type="ARBA" id="ARBA00022989"/>
    </source>
</evidence>
<dbReference type="Pfam" id="PF06271">
    <property type="entry name" value="RDD"/>
    <property type="match status" value="1"/>
</dbReference>
<keyword evidence="4" id="KW-0472">Membrane</keyword>
<accession>A0ABN4RD96</accession>
<dbReference type="EMBL" id="CP016534">
    <property type="protein sequence ID" value="ANU09697.1"/>
    <property type="molecule type" value="Genomic_DNA"/>
</dbReference>
<name>A0ABN4RD96_9BACL</name>
<keyword evidence="7" id="KW-1185">Reference proteome</keyword>
<keyword evidence="2" id="KW-0812">Transmembrane</keyword>
<dbReference type="RefSeq" id="WP_065536474.1">
    <property type="nucleotide sequence ID" value="NZ_CP016534.2"/>
</dbReference>
<evidence type="ECO:0000313" key="6">
    <source>
        <dbReference type="EMBL" id="ANU09697.1"/>
    </source>
</evidence>
<evidence type="ECO:0000256" key="1">
    <source>
        <dbReference type="ARBA" id="ARBA00004141"/>
    </source>
</evidence>
<keyword evidence="3" id="KW-1133">Transmembrane helix</keyword>
<evidence type="ECO:0000256" key="4">
    <source>
        <dbReference type="ARBA" id="ARBA00023136"/>
    </source>
</evidence>
<protein>
    <submittedName>
        <fullName evidence="6">RDD family protein</fullName>
    </submittedName>
</protein>